<dbReference type="RefSeq" id="WP_014288023.1">
    <property type="nucleotide sequence ID" value="NC_016645.1"/>
</dbReference>
<proteinExistence type="predicted"/>
<reference evidence="1 2" key="1">
    <citation type="journal article" date="2012" name="J. Bacteriol.">
        <title>Complete genome sequence of strain 1860, a crenarchaeon of the genus pyrobaculum able to grow with various electron acceptors.</title>
        <authorList>
            <person name="Mardanov A.V."/>
            <person name="Gumerov V.M."/>
            <person name="Slobodkina G.B."/>
            <person name="Beletsky A.V."/>
            <person name="Bonch-Osmolovskaya E.A."/>
            <person name="Ravin N.V."/>
            <person name="Skryabin K.G."/>
        </authorList>
    </citation>
    <scope>NUCLEOTIDE SEQUENCE [LARGE SCALE GENOMIC DNA]</scope>
    <source>
        <strain evidence="1 2">1860</strain>
    </source>
</reference>
<accession>G7VIA3</accession>
<dbReference type="GeneID" id="11595010"/>
<evidence type="ECO:0000313" key="2">
    <source>
        <dbReference type="Proteomes" id="UP000005867"/>
    </source>
</evidence>
<dbReference type="AlphaFoldDB" id="G7VIA3"/>
<dbReference type="HOGENOM" id="CLU_1084238_0_0_2"/>
<keyword evidence="1" id="KW-0449">Lipoprotein</keyword>
<dbReference type="Proteomes" id="UP000005867">
    <property type="component" value="Chromosome"/>
</dbReference>
<gene>
    <name evidence="1" type="ORF">P186_0747</name>
</gene>
<dbReference type="KEGG" id="pyr:P186_0747"/>
<protein>
    <submittedName>
        <fullName evidence="1">Lipoprotein, putative</fullName>
    </submittedName>
</protein>
<dbReference type="OrthoDB" id="28886at2157"/>
<dbReference type="SUPFAM" id="SSF160387">
    <property type="entry name" value="NosL/MerB-like"/>
    <property type="match status" value="1"/>
</dbReference>
<name>G7VIA3_9CREN</name>
<keyword evidence="2" id="KW-1185">Reference proteome</keyword>
<dbReference type="PANTHER" id="PTHR41247">
    <property type="entry name" value="HTH-TYPE TRANSCRIPTIONAL REPRESSOR YCNK"/>
    <property type="match status" value="1"/>
</dbReference>
<dbReference type="STRING" id="1104324.P186_0747"/>
<evidence type="ECO:0000313" key="1">
    <source>
        <dbReference type="EMBL" id="AET32195.1"/>
    </source>
</evidence>
<dbReference type="EMBL" id="CP003098">
    <property type="protein sequence ID" value="AET32195.1"/>
    <property type="molecule type" value="Genomic_DNA"/>
</dbReference>
<dbReference type="Pfam" id="PF05573">
    <property type="entry name" value="NosL"/>
    <property type="match status" value="1"/>
</dbReference>
<dbReference type="PANTHER" id="PTHR41247:SF1">
    <property type="entry name" value="HTH-TYPE TRANSCRIPTIONAL REPRESSOR YCNK"/>
    <property type="match status" value="1"/>
</dbReference>
<dbReference type="eggNOG" id="arCOG04011">
    <property type="taxonomic scope" value="Archaea"/>
</dbReference>
<sequence>MDVKMLAVGLVIGLIIGAAAGYLGGAGGAASTATVTKTATVTTTATSTIPTTVTTTVVQTVTPTGPSTLEALLRNGTYWSRCVFCNMLINDTRFAALVVLEGGHTVRTDDIGCIFRMALLPPEKWRALQRYPPEDVKRLVKVEKVFVPDFHTGEYVEAEKAYYVIRQDMKTPMGDCVLAFKDPNHAKEMNSTVYTYSQMLQLYRQVMQERGMPRPNWCRGGMAMHQHGG</sequence>
<dbReference type="InterPro" id="IPR008719">
    <property type="entry name" value="N2O_reductase_NosL"/>
</dbReference>
<organism evidence="1 2">
    <name type="scientific">Pyrobaculum ferrireducens</name>
    <dbReference type="NCBI Taxonomy" id="1104324"/>
    <lineage>
        <taxon>Archaea</taxon>
        <taxon>Thermoproteota</taxon>
        <taxon>Thermoprotei</taxon>
        <taxon>Thermoproteales</taxon>
        <taxon>Thermoproteaceae</taxon>
        <taxon>Pyrobaculum</taxon>
    </lineage>
</organism>
<dbReference type="BioCyc" id="PSP1104324:GJSN-733-MONOMER"/>